<evidence type="ECO:0000256" key="1">
    <source>
        <dbReference type="ARBA" id="ARBA00004496"/>
    </source>
</evidence>
<comment type="similarity">
    <text evidence="2">Belongs to the CDC37 family.</text>
</comment>
<dbReference type="GO" id="GO:0019901">
    <property type="term" value="F:protein kinase binding"/>
    <property type="evidence" value="ECO:0007669"/>
    <property type="project" value="InterPro"/>
</dbReference>
<dbReference type="FunFam" id="1.20.58.610:FF:000001">
    <property type="entry name" value="Hsp90 co-chaperone Cdc37-like 1"/>
    <property type="match status" value="1"/>
</dbReference>
<evidence type="ECO:0000256" key="6">
    <source>
        <dbReference type="SAM" id="Coils"/>
    </source>
</evidence>
<accession>Q86EJ5</accession>
<dbReference type="InterPro" id="IPR013873">
    <property type="entry name" value="Cdc37_C"/>
</dbReference>
<proteinExistence type="evidence at transcript level"/>
<dbReference type="AlphaFoldDB" id="Q86EJ5"/>
<protein>
    <recommendedName>
        <fullName evidence="5">Hsp90 chaperone protein kinase-targeting subunit</fullName>
    </recommendedName>
</protein>
<evidence type="ECO:0000259" key="8">
    <source>
        <dbReference type="SMART" id="SM01070"/>
    </source>
</evidence>
<keyword evidence="6" id="KW-0175">Coiled coil</keyword>
<dbReference type="Gene3D" id="6.10.140.250">
    <property type="match status" value="1"/>
</dbReference>
<dbReference type="InterPro" id="IPR038189">
    <property type="entry name" value="Cdc37_Hsp90-bd_sf"/>
</dbReference>
<evidence type="ECO:0000313" key="10">
    <source>
        <dbReference type="EMBL" id="AAP06244.1"/>
    </source>
</evidence>
<evidence type="ECO:0000256" key="5">
    <source>
        <dbReference type="ARBA" id="ARBA00031396"/>
    </source>
</evidence>
<dbReference type="GO" id="GO:0006457">
    <property type="term" value="P:protein folding"/>
    <property type="evidence" value="ECO:0007669"/>
    <property type="project" value="TreeGrafter"/>
</dbReference>
<feature type="domain" description="Cdc37 N-terminal" evidence="9">
    <location>
        <begin position="3"/>
        <end position="127"/>
    </location>
</feature>
<dbReference type="InterPro" id="IPR013855">
    <property type="entry name" value="Cdc37_N_dom"/>
</dbReference>
<dbReference type="Gene3D" id="1.20.58.610">
    <property type="entry name" value="Cdc37, Hsp90 binding domain"/>
    <property type="match status" value="1"/>
</dbReference>
<dbReference type="SMART" id="SM01071">
    <property type="entry name" value="CDC37_N"/>
    <property type="match status" value="1"/>
</dbReference>
<dbReference type="GO" id="GO:0005737">
    <property type="term" value="C:cytoplasm"/>
    <property type="evidence" value="ECO:0007669"/>
    <property type="project" value="UniProtKB-SubCell"/>
</dbReference>
<organism evidence="10">
    <name type="scientific">Schistosoma japonicum</name>
    <name type="common">Blood fluke</name>
    <dbReference type="NCBI Taxonomy" id="6182"/>
    <lineage>
        <taxon>Eukaryota</taxon>
        <taxon>Metazoa</taxon>
        <taxon>Spiralia</taxon>
        <taxon>Lophotrochozoa</taxon>
        <taxon>Platyhelminthes</taxon>
        <taxon>Trematoda</taxon>
        <taxon>Digenea</taxon>
        <taxon>Strigeidida</taxon>
        <taxon>Schistosomatoidea</taxon>
        <taxon>Schistosomatidae</taxon>
        <taxon>Schistosoma</taxon>
    </lineage>
</organism>
<sequence>MSCLNYSKWDHIEVSDDEDDTHPNIDTPSLFRWRHQARLERDAAWKKEREEFELNYKSFLTKYNESQQKLNKARENNADNIQELQKDFDKLEVEAKEWLVKETEMKKKERLRPLNIDTICKEGKSKTIINSPKLKYEETVDSSANSEEAAVNRLKGFVNKHNKAIRKFGLFQKPLDSQNYLVENPYLVCEETANQLVIWCIDLAMEEKFELMQHVSHQCIVMQFMLELAKSLKVDPRACIRPFFAKFMNPEPEYQKAFNDELSAFRERIRARAKVRLDEAMMEIEEEEKQKRLGPGGLDPVEVFDSLPANLQECFEKKDVELLKTVLCSMDPQQAEYHMKRCVDSGLWVDNAQEQQGGEVDESLPNSDNTGTMMRQQFNKQMKNQLITVLNDNRNISLCRLLGVFLSFKKVTPSISYQLNLFPLGIQLSPTLFYVYRNKLLRHLIDIHRLVILSNLPTHFLTTKTLSCFCYIYICL</sequence>
<reference evidence="10" key="1">
    <citation type="journal article" date="2003" name="Nat. Genet.">
        <title>Evolutionary and biomedical implications of a Schistosoma japonicum complementary DNA resource.</title>
        <authorList>
            <person name="Hu W."/>
            <person name="Yan Q."/>
            <person name="Shen D.K."/>
            <person name="Liu F."/>
            <person name="Zhu Z.D."/>
            <person name="Song H.D."/>
            <person name="Xu X.R."/>
            <person name="Wang Z.J."/>
            <person name="Rong Y.P."/>
            <person name="Zeng L.C."/>
            <person name="Wu J."/>
            <person name="Zhang X."/>
            <person name="Wang J.J."/>
            <person name="Xu X.N."/>
            <person name="Wang S.Y."/>
            <person name="Fu G."/>
            <person name="Zhang X.L."/>
            <person name="Wang Z.Q."/>
            <person name="Brindley P.J."/>
            <person name="McManus D.P."/>
            <person name="Xue C.L."/>
            <person name="Feng Z."/>
            <person name="Chen Z."/>
            <person name="Han Z.G."/>
        </authorList>
    </citation>
    <scope>NUCLEOTIDE SEQUENCE</scope>
</reference>
<dbReference type="GO" id="GO:0031072">
    <property type="term" value="F:heat shock protein binding"/>
    <property type="evidence" value="ECO:0007669"/>
    <property type="project" value="TreeGrafter"/>
</dbReference>
<evidence type="ECO:0000256" key="4">
    <source>
        <dbReference type="ARBA" id="ARBA00023186"/>
    </source>
</evidence>
<feature type="domain" description="Cdc37 Hsp90 binding" evidence="8">
    <location>
        <begin position="125"/>
        <end position="288"/>
    </location>
</feature>
<name>Q86EJ5_SCHJA</name>
<dbReference type="GO" id="GO:0051087">
    <property type="term" value="F:protein-folding chaperone binding"/>
    <property type="evidence" value="ECO:0007669"/>
    <property type="project" value="TreeGrafter"/>
</dbReference>
<dbReference type="InterPro" id="IPR013874">
    <property type="entry name" value="Cdc37_Hsp90-bd"/>
</dbReference>
<feature type="domain" description="Cdc37 C-terminal" evidence="7">
    <location>
        <begin position="292"/>
        <end position="370"/>
    </location>
</feature>
<feature type="coiled-coil region" evidence="6">
    <location>
        <begin position="56"/>
        <end position="101"/>
    </location>
</feature>
<dbReference type="GO" id="GO:0051082">
    <property type="term" value="F:unfolded protein binding"/>
    <property type="evidence" value="ECO:0007669"/>
    <property type="project" value="TreeGrafter"/>
</dbReference>
<dbReference type="SMART" id="SM01069">
    <property type="entry name" value="CDC37_C"/>
    <property type="match status" value="1"/>
</dbReference>
<dbReference type="PANTHER" id="PTHR12800:SF4">
    <property type="entry name" value="HSP90 CO-CHAPERONE CDC37"/>
    <property type="match status" value="1"/>
</dbReference>
<dbReference type="Pfam" id="PF08564">
    <property type="entry name" value="CDC37_C"/>
    <property type="match status" value="1"/>
</dbReference>
<evidence type="ECO:0000256" key="2">
    <source>
        <dbReference type="ARBA" id="ARBA00006222"/>
    </source>
</evidence>
<dbReference type="PANTHER" id="PTHR12800">
    <property type="entry name" value="CDC37-RELATED"/>
    <property type="match status" value="1"/>
</dbReference>
<evidence type="ECO:0000259" key="7">
    <source>
        <dbReference type="SMART" id="SM01069"/>
    </source>
</evidence>
<dbReference type="EMBL" id="AY223222">
    <property type="protein sequence ID" value="AAP06244.1"/>
    <property type="molecule type" value="mRNA"/>
</dbReference>
<dbReference type="SMART" id="SM01070">
    <property type="entry name" value="CDC37_M"/>
    <property type="match status" value="1"/>
</dbReference>
<dbReference type="Pfam" id="PF03234">
    <property type="entry name" value="CDC37_N"/>
    <property type="match status" value="1"/>
</dbReference>
<dbReference type="Pfam" id="PF08565">
    <property type="entry name" value="CDC37_M"/>
    <property type="match status" value="1"/>
</dbReference>
<dbReference type="SUPFAM" id="SSF101391">
    <property type="entry name" value="Hsp90 co-chaperone CDC37"/>
    <property type="match status" value="1"/>
</dbReference>
<keyword evidence="4" id="KW-0143">Chaperone</keyword>
<evidence type="ECO:0000256" key="3">
    <source>
        <dbReference type="ARBA" id="ARBA00022490"/>
    </source>
</evidence>
<evidence type="ECO:0000259" key="9">
    <source>
        <dbReference type="SMART" id="SM01071"/>
    </source>
</evidence>
<comment type="subcellular location">
    <subcellularLocation>
        <location evidence="1">Cytoplasm</location>
    </subcellularLocation>
</comment>
<dbReference type="GO" id="GO:0050821">
    <property type="term" value="P:protein stabilization"/>
    <property type="evidence" value="ECO:0007669"/>
    <property type="project" value="TreeGrafter"/>
</dbReference>
<keyword evidence="3" id="KW-0963">Cytoplasm</keyword>
<dbReference type="InterPro" id="IPR004918">
    <property type="entry name" value="Cdc37"/>
</dbReference>